<dbReference type="EMBL" id="JAHRHJ020000002">
    <property type="protein sequence ID" value="KAH9325397.1"/>
    <property type="molecule type" value="Genomic_DNA"/>
</dbReference>
<protein>
    <submittedName>
        <fullName evidence="1">Uncharacterized protein</fullName>
    </submittedName>
</protein>
<reference evidence="1 2" key="1">
    <citation type="journal article" date="2021" name="Nat. Plants">
        <title>The Taxus genome provides insights into paclitaxel biosynthesis.</title>
        <authorList>
            <person name="Xiong X."/>
            <person name="Gou J."/>
            <person name="Liao Q."/>
            <person name="Li Y."/>
            <person name="Zhou Q."/>
            <person name="Bi G."/>
            <person name="Li C."/>
            <person name="Du R."/>
            <person name="Wang X."/>
            <person name="Sun T."/>
            <person name="Guo L."/>
            <person name="Liang H."/>
            <person name="Lu P."/>
            <person name="Wu Y."/>
            <person name="Zhang Z."/>
            <person name="Ro D.K."/>
            <person name="Shang Y."/>
            <person name="Huang S."/>
            <person name="Yan J."/>
        </authorList>
    </citation>
    <scope>NUCLEOTIDE SEQUENCE [LARGE SCALE GENOMIC DNA]</scope>
    <source>
        <strain evidence="1">Ta-2019</strain>
    </source>
</reference>
<organism evidence="1 2">
    <name type="scientific">Taxus chinensis</name>
    <name type="common">Chinese yew</name>
    <name type="synonym">Taxus wallichiana var. chinensis</name>
    <dbReference type="NCBI Taxonomy" id="29808"/>
    <lineage>
        <taxon>Eukaryota</taxon>
        <taxon>Viridiplantae</taxon>
        <taxon>Streptophyta</taxon>
        <taxon>Embryophyta</taxon>
        <taxon>Tracheophyta</taxon>
        <taxon>Spermatophyta</taxon>
        <taxon>Pinopsida</taxon>
        <taxon>Pinidae</taxon>
        <taxon>Conifers II</taxon>
        <taxon>Cupressales</taxon>
        <taxon>Taxaceae</taxon>
        <taxon>Taxus</taxon>
    </lineage>
</organism>
<feature type="non-terminal residue" evidence="1">
    <location>
        <position position="66"/>
    </location>
</feature>
<evidence type="ECO:0000313" key="2">
    <source>
        <dbReference type="Proteomes" id="UP000824469"/>
    </source>
</evidence>
<dbReference type="Proteomes" id="UP000824469">
    <property type="component" value="Unassembled WGS sequence"/>
</dbReference>
<sequence>MGTQNVGITYGSSITSQTVGVQFSTIVETQGNTSSSLFIDIGGGSRGLGGLISNGSGGSGGGGDTR</sequence>
<evidence type="ECO:0000313" key="1">
    <source>
        <dbReference type="EMBL" id="KAH9325397.1"/>
    </source>
</evidence>
<dbReference type="AlphaFoldDB" id="A0AA38GNW9"/>
<gene>
    <name evidence="1" type="ORF">KI387_005575</name>
</gene>
<name>A0AA38GNW9_TAXCH</name>
<keyword evidence="2" id="KW-1185">Reference proteome</keyword>
<accession>A0AA38GNW9</accession>
<proteinExistence type="predicted"/>
<comment type="caution">
    <text evidence="1">The sequence shown here is derived from an EMBL/GenBank/DDBJ whole genome shotgun (WGS) entry which is preliminary data.</text>
</comment>